<evidence type="ECO:0000313" key="1">
    <source>
        <dbReference type="EMBL" id="PKA66663.1"/>
    </source>
</evidence>
<dbReference type="OrthoDB" id="1890790at2759"/>
<organism evidence="1 2">
    <name type="scientific">Apostasia shenzhenica</name>
    <dbReference type="NCBI Taxonomy" id="1088818"/>
    <lineage>
        <taxon>Eukaryota</taxon>
        <taxon>Viridiplantae</taxon>
        <taxon>Streptophyta</taxon>
        <taxon>Embryophyta</taxon>
        <taxon>Tracheophyta</taxon>
        <taxon>Spermatophyta</taxon>
        <taxon>Magnoliopsida</taxon>
        <taxon>Liliopsida</taxon>
        <taxon>Asparagales</taxon>
        <taxon>Orchidaceae</taxon>
        <taxon>Apostasioideae</taxon>
        <taxon>Apostasia</taxon>
    </lineage>
</organism>
<dbReference type="GO" id="GO:0004674">
    <property type="term" value="F:protein serine/threonine kinase activity"/>
    <property type="evidence" value="ECO:0007669"/>
    <property type="project" value="UniProtKB-EC"/>
</dbReference>
<evidence type="ECO:0000313" key="2">
    <source>
        <dbReference type="Proteomes" id="UP000236161"/>
    </source>
</evidence>
<dbReference type="EMBL" id="KZ451885">
    <property type="protein sequence ID" value="PKA66663.1"/>
    <property type="molecule type" value="Genomic_DNA"/>
</dbReference>
<accession>A0A2I0BFT0</accession>
<dbReference type="STRING" id="1088818.A0A2I0BFT0"/>
<dbReference type="InterPro" id="IPR011009">
    <property type="entry name" value="Kinase-like_dom_sf"/>
</dbReference>
<gene>
    <name evidence="1" type="ORF">AXF42_Ash003318</name>
</gene>
<dbReference type="PANTHER" id="PTHR48010">
    <property type="entry name" value="OS05G0588300 PROTEIN"/>
    <property type="match status" value="1"/>
</dbReference>
<keyword evidence="1" id="KW-0808">Transferase</keyword>
<dbReference type="EC" id="2.7.11.1" evidence="1"/>
<dbReference type="SUPFAM" id="SSF56112">
    <property type="entry name" value="Protein kinase-like (PK-like)"/>
    <property type="match status" value="1"/>
</dbReference>
<name>A0A2I0BFT0_9ASPA</name>
<dbReference type="Gene3D" id="1.10.510.10">
    <property type="entry name" value="Transferase(Phosphotransferase) domain 1"/>
    <property type="match status" value="1"/>
</dbReference>
<protein>
    <submittedName>
        <fullName evidence="1">Putative inactive receptor kinase</fullName>
        <ecNumber evidence="1">2.7.11.1</ecNumber>
    </submittedName>
</protein>
<dbReference type="Proteomes" id="UP000236161">
    <property type="component" value="Unassembled WGS sequence"/>
</dbReference>
<reference evidence="1 2" key="1">
    <citation type="journal article" date="2017" name="Nature">
        <title>The Apostasia genome and the evolution of orchids.</title>
        <authorList>
            <person name="Zhang G.Q."/>
            <person name="Liu K.W."/>
            <person name="Li Z."/>
            <person name="Lohaus R."/>
            <person name="Hsiao Y.Y."/>
            <person name="Niu S.C."/>
            <person name="Wang J.Y."/>
            <person name="Lin Y.C."/>
            <person name="Xu Q."/>
            <person name="Chen L.J."/>
            <person name="Yoshida K."/>
            <person name="Fujiwara S."/>
            <person name="Wang Z.W."/>
            <person name="Zhang Y.Q."/>
            <person name="Mitsuda N."/>
            <person name="Wang M."/>
            <person name="Liu G.H."/>
            <person name="Pecoraro L."/>
            <person name="Huang H.X."/>
            <person name="Xiao X.J."/>
            <person name="Lin M."/>
            <person name="Wu X.Y."/>
            <person name="Wu W.L."/>
            <person name="Chen Y.Y."/>
            <person name="Chang S.B."/>
            <person name="Sakamoto S."/>
            <person name="Ohme-Takagi M."/>
            <person name="Yagi M."/>
            <person name="Zeng S.J."/>
            <person name="Shen C.Y."/>
            <person name="Yeh C.M."/>
            <person name="Luo Y.B."/>
            <person name="Tsai W.C."/>
            <person name="Van de Peer Y."/>
            <person name="Liu Z.J."/>
        </authorList>
    </citation>
    <scope>NUCLEOTIDE SEQUENCE [LARGE SCALE GENOMIC DNA]</scope>
    <source>
        <strain evidence="2">cv. Shenzhen</strain>
        <tissue evidence="1">Stem</tissue>
    </source>
</reference>
<dbReference type="PANTHER" id="PTHR48010:SF6">
    <property type="entry name" value="OS01G0223600 PROTEIN"/>
    <property type="match status" value="1"/>
</dbReference>
<dbReference type="AlphaFoldDB" id="A0A2I0BFT0"/>
<proteinExistence type="predicted"/>
<sequence>MTAVHVATVRTPQALKSDCCIICSTALGGRMQASNDQEEIRLGPCLARGPKQDQNTVWAGSLVGIKQNSYVSYTSLYIGRRGEDRADLDWEARLKIALGAAAGIAHIHAQSNGRLAHGNINSSNVFLNEQHYGCSVVREEWTGEVFDVQLMGNADVEEEMVEMLKIAMLCVARVQETRPKMSQVVKMISDEFFNRIVILVKEKLRCSSAQTSLD</sequence>
<keyword evidence="1" id="KW-0675">Receptor</keyword>
<dbReference type="InterPro" id="IPR050994">
    <property type="entry name" value="At_inactive_RLKs"/>
</dbReference>
<keyword evidence="1" id="KW-0418">Kinase</keyword>
<keyword evidence="2" id="KW-1185">Reference proteome</keyword>